<dbReference type="GO" id="GO:0016020">
    <property type="term" value="C:membrane"/>
    <property type="evidence" value="ECO:0007669"/>
    <property type="project" value="UniProtKB-SubCell"/>
</dbReference>
<dbReference type="Gene3D" id="2.30.42.10">
    <property type="match status" value="1"/>
</dbReference>
<comment type="caution">
    <text evidence="13">The sequence shown here is derived from an EMBL/GenBank/DDBJ whole genome shotgun (WGS) entry which is preliminary data.</text>
</comment>
<evidence type="ECO:0000256" key="7">
    <source>
        <dbReference type="ARBA" id="ARBA00022833"/>
    </source>
</evidence>
<evidence type="ECO:0000259" key="12">
    <source>
        <dbReference type="Pfam" id="PF02163"/>
    </source>
</evidence>
<accession>A0AAD8Y0V5</accession>
<dbReference type="EMBL" id="JATAAI010000027">
    <property type="protein sequence ID" value="KAK1737005.1"/>
    <property type="molecule type" value="Genomic_DNA"/>
</dbReference>
<evidence type="ECO:0000256" key="11">
    <source>
        <dbReference type="SAM" id="Phobius"/>
    </source>
</evidence>
<dbReference type="Proteomes" id="UP001224775">
    <property type="component" value="Unassembled WGS sequence"/>
</dbReference>
<evidence type="ECO:0000313" key="14">
    <source>
        <dbReference type="Proteomes" id="UP001224775"/>
    </source>
</evidence>
<evidence type="ECO:0000256" key="8">
    <source>
        <dbReference type="ARBA" id="ARBA00022989"/>
    </source>
</evidence>
<feature type="domain" description="Peptidase M50" evidence="12">
    <location>
        <begin position="117"/>
        <end position="159"/>
    </location>
</feature>
<keyword evidence="5 11" id="KW-0812">Transmembrane</keyword>
<reference evidence="13" key="1">
    <citation type="submission" date="2023-06" db="EMBL/GenBank/DDBJ databases">
        <title>Survivors Of The Sea: Transcriptome response of Skeletonema marinoi to long-term dormancy.</title>
        <authorList>
            <person name="Pinder M.I.M."/>
            <person name="Kourtchenko O."/>
            <person name="Robertson E.K."/>
            <person name="Larsson T."/>
            <person name="Maumus F."/>
            <person name="Osuna-Cruz C.M."/>
            <person name="Vancaester E."/>
            <person name="Stenow R."/>
            <person name="Vandepoele K."/>
            <person name="Ploug H."/>
            <person name="Bruchert V."/>
            <person name="Godhe A."/>
            <person name="Topel M."/>
        </authorList>
    </citation>
    <scope>NUCLEOTIDE SEQUENCE</scope>
    <source>
        <strain evidence="13">R05AC</strain>
    </source>
</reference>
<dbReference type="AlphaFoldDB" id="A0AAD8Y0V5"/>
<keyword evidence="4" id="KW-0645">Protease</keyword>
<evidence type="ECO:0000256" key="4">
    <source>
        <dbReference type="ARBA" id="ARBA00022670"/>
    </source>
</evidence>
<proteinExistence type="inferred from homology"/>
<organism evidence="13 14">
    <name type="scientific">Skeletonema marinoi</name>
    <dbReference type="NCBI Taxonomy" id="267567"/>
    <lineage>
        <taxon>Eukaryota</taxon>
        <taxon>Sar</taxon>
        <taxon>Stramenopiles</taxon>
        <taxon>Ochrophyta</taxon>
        <taxon>Bacillariophyta</taxon>
        <taxon>Coscinodiscophyceae</taxon>
        <taxon>Thalassiosirophycidae</taxon>
        <taxon>Thalassiosirales</taxon>
        <taxon>Skeletonemataceae</taxon>
        <taxon>Skeletonema</taxon>
        <taxon>Skeletonema marinoi-dohrnii complex</taxon>
    </lineage>
</organism>
<protein>
    <submittedName>
        <fullName evidence="13">Regulated intramembrane proteolysis metalloprotease</fullName>
        <ecNumber evidence="13">3.4.24.-</ecNumber>
    </submittedName>
</protein>
<comment type="cofactor">
    <cofactor evidence="1">
        <name>Zn(2+)</name>
        <dbReference type="ChEBI" id="CHEBI:29105"/>
    </cofactor>
</comment>
<evidence type="ECO:0000256" key="9">
    <source>
        <dbReference type="ARBA" id="ARBA00023049"/>
    </source>
</evidence>
<dbReference type="InterPro" id="IPR036034">
    <property type="entry name" value="PDZ_sf"/>
</dbReference>
<keyword evidence="14" id="KW-1185">Reference proteome</keyword>
<evidence type="ECO:0000256" key="2">
    <source>
        <dbReference type="ARBA" id="ARBA00004141"/>
    </source>
</evidence>
<keyword evidence="7" id="KW-0862">Zinc</keyword>
<dbReference type="Pfam" id="PF02163">
    <property type="entry name" value="Peptidase_M50"/>
    <property type="match status" value="2"/>
</dbReference>
<dbReference type="GO" id="GO:0004222">
    <property type="term" value="F:metalloendopeptidase activity"/>
    <property type="evidence" value="ECO:0007669"/>
    <property type="project" value="InterPro"/>
</dbReference>
<feature type="non-terminal residue" evidence="13">
    <location>
        <position position="1"/>
    </location>
</feature>
<dbReference type="InterPro" id="IPR008915">
    <property type="entry name" value="Peptidase_M50"/>
</dbReference>
<keyword evidence="8 11" id="KW-1133">Transmembrane helix</keyword>
<feature type="domain" description="Peptidase M50" evidence="12">
    <location>
        <begin position="182"/>
        <end position="605"/>
    </location>
</feature>
<comment type="similarity">
    <text evidence="3">Belongs to the peptidase M50A family.</text>
</comment>
<sequence>WRQYRGRNITTAVTKKKKKCLHKKNKRVVLSIAAMKSHVAAVLLTVASASTTLAFQSPINNNHVKTSIYSPASVAHAPKQHHVSQTRKSKLSTTTTELHSIAPAAALSAVGSPLGSIAVLAFVILVHEAGHFIAARSFGIEVDEFSVGVGPRIVGVRRKLVDSEYVFDRIDDAAEPQQNQDDDGIEFSLRAIPLGGYVRFPENYNRTLAFEMEDAARRARNKARLLRIENSNAVEKALENMAAYSFIFNVFSLGLLKKWQSKRVEDQLTEAEEEALVTKATTVTKKPWWGALSLGKGDDDTTSDESLSTLELLKSAKAPDVEYDANPDLLQNRPAYQRAVVLSGGVVFNILLAFACYFGELTVGRGLPEPIFNPGVVVSQTVSNDSPAFGVLKKGDVILGVNEVSSISSSKRGIWGSQEQISNVISTIRETQNGDIKLTIVHGMDSATDVVSVSPKRNLDGQASIGVMLGPNYVKTEMVRASNVVDAVTKAGSAVYDITSATAGSITKLLVGLLFGKGLPAGASMSGPIGVVKAGADVVSSSDLAAIVAFAASISVNLAVINSLPLPALDGGQLVFVLAEAAAGRKIDQQLQESINAGALTILLFVSIGTAIGDVRSIF</sequence>
<evidence type="ECO:0000256" key="10">
    <source>
        <dbReference type="ARBA" id="ARBA00023136"/>
    </source>
</evidence>
<evidence type="ECO:0000256" key="3">
    <source>
        <dbReference type="ARBA" id="ARBA00009989"/>
    </source>
</evidence>
<feature type="transmembrane region" description="Helical" evidence="11">
    <location>
        <begin position="339"/>
        <end position="358"/>
    </location>
</feature>
<gene>
    <name evidence="13" type="ORF">QTG54_012450</name>
</gene>
<evidence type="ECO:0000313" key="13">
    <source>
        <dbReference type="EMBL" id="KAK1737005.1"/>
    </source>
</evidence>
<comment type="subcellular location">
    <subcellularLocation>
        <location evidence="2">Membrane</location>
        <topology evidence="2">Multi-pass membrane protein</topology>
    </subcellularLocation>
</comment>
<evidence type="ECO:0000256" key="6">
    <source>
        <dbReference type="ARBA" id="ARBA00022801"/>
    </source>
</evidence>
<dbReference type="PANTHER" id="PTHR42837:SF2">
    <property type="entry name" value="MEMBRANE METALLOPROTEASE ARASP2, CHLOROPLASTIC-RELATED"/>
    <property type="match status" value="1"/>
</dbReference>
<keyword evidence="6 13" id="KW-0378">Hydrolase</keyword>
<keyword evidence="9 13" id="KW-0482">Metalloprotease</keyword>
<keyword evidence="10 11" id="KW-0472">Membrane</keyword>
<dbReference type="InterPro" id="IPR004387">
    <property type="entry name" value="Pept_M50_Zn"/>
</dbReference>
<evidence type="ECO:0000256" key="5">
    <source>
        <dbReference type="ARBA" id="ARBA00022692"/>
    </source>
</evidence>
<name>A0AAD8Y0V5_9STRA</name>
<dbReference type="EC" id="3.4.24.-" evidence="13"/>
<evidence type="ECO:0000256" key="1">
    <source>
        <dbReference type="ARBA" id="ARBA00001947"/>
    </source>
</evidence>
<dbReference type="GO" id="GO:0006508">
    <property type="term" value="P:proteolysis"/>
    <property type="evidence" value="ECO:0007669"/>
    <property type="project" value="UniProtKB-KW"/>
</dbReference>
<dbReference type="PANTHER" id="PTHR42837">
    <property type="entry name" value="REGULATOR OF SIGMA-E PROTEASE RSEP"/>
    <property type="match status" value="1"/>
</dbReference>